<gene>
    <name evidence="2" type="ORF">BJ508DRAFT_367647</name>
</gene>
<reference evidence="2 3" key="1">
    <citation type="journal article" date="2018" name="Nat. Ecol. Evol.">
        <title>Pezizomycetes genomes reveal the molecular basis of ectomycorrhizal truffle lifestyle.</title>
        <authorList>
            <person name="Murat C."/>
            <person name="Payen T."/>
            <person name="Noel B."/>
            <person name="Kuo A."/>
            <person name="Morin E."/>
            <person name="Chen J."/>
            <person name="Kohler A."/>
            <person name="Krizsan K."/>
            <person name="Balestrini R."/>
            <person name="Da Silva C."/>
            <person name="Montanini B."/>
            <person name="Hainaut M."/>
            <person name="Levati E."/>
            <person name="Barry K.W."/>
            <person name="Belfiori B."/>
            <person name="Cichocki N."/>
            <person name="Clum A."/>
            <person name="Dockter R.B."/>
            <person name="Fauchery L."/>
            <person name="Guy J."/>
            <person name="Iotti M."/>
            <person name="Le Tacon F."/>
            <person name="Lindquist E.A."/>
            <person name="Lipzen A."/>
            <person name="Malagnac F."/>
            <person name="Mello A."/>
            <person name="Molinier V."/>
            <person name="Miyauchi S."/>
            <person name="Poulain J."/>
            <person name="Riccioni C."/>
            <person name="Rubini A."/>
            <person name="Sitrit Y."/>
            <person name="Splivallo R."/>
            <person name="Traeger S."/>
            <person name="Wang M."/>
            <person name="Zifcakova L."/>
            <person name="Wipf D."/>
            <person name="Zambonelli A."/>
            <person name="Paolocci F."/>
            <person name="Nowrousian M."/>
            <person name="Ottonello S."/>
            <person name="Baldrian P."/>
            <person name="Spatafora J.W."/>
            <person name="Henrissat B."/>
            <person name="Nagy L.G."/>
            <person name="Aury J.M."/>
            <person name="Wincker P."/>
            <person name="Grigoriev I.V."/>
            <person name="Bonfante P."/>
            <person name="Martin F.M."/>
        </authorList>
    </citation>
    <scope>NUCLEOTIDE SEQUENCE [LARGE SCALE GENOMIC DNA]</scope>
    <source>
        <strain evidence="2 3">RN42</strain>
    </source>
</reference>
<dbReference type="Gene3D" id="2.60.20.10">
    <property type="entry name" value="Crystallins"/>
    <property type="match status" value="1"/>
</dbReference>
<feature type="chain" id="PRO_5018229509" evidence="1">
    <location>
        <begin position="18"/>
        <end position="142"/>
    </location>
</feature>
<feature type="signal peptide" evidence="1">
    <location>
        <begin position="1"/>
        <end position="17"/>
    </location>
</feature>
<keyword evidence="3" id="KW-1185">Reference proteome</keyword>
<dbReference type="Proteomes" id="UP000275078">
    <property type="component" value="Unassembled WGS sequence"/>
</dbReference>
<dbReference type="EMBL" id="ML119908">
    <property type="protein sequence ID" value="RPA71674.1"/>
    <property type="molecule type" value="Genomic_DNA"/>
</dbReference>
<proteinExistence type="predicted"/>
<evidence type="ECO:0000256" key="1">
    <source>
        <dbReference type="SAM" id="SignalP"/>
    </source>
</evidence>
<protein>
    <submittedName>
        <fullName evidence="2">Uncharacterized protein</fullName>
    </submittedName>
</protein>
<organism evidence="2 3">
    <name type="scientific">Ascobolus immersus RN42</name>
    <dbReference type="NCBI Taxonomy" id="1160509"/>
    <lineage>
        <taxon>Eukaryota</taxon>
        <taxon>Fungi</taxon>
        <taxon>Dikarya</taxon>
        <taxon>Ascomycota</taxon>
        <taxon>Pezizomycotina</taxon>
        <taxon>Pezizomycetes</taxon>
        <taxon>Pezizales</taxon>
        <taxon>Ascobolaceae</taxon>
        <taxon>Ascobolus</taxon>
    </lineage>
</organism>
<dbReference type="AlphaFoldDB" id="A0A3N4HPS7"/>
<evidence type="ECO:0000313" key="3">
    <source>
        <dbReference type="Proteomes" id="UP000275078"/>
    </source>
</evidence>
<sequence>MLITLPLLSTVLTIASAATIQNIAEIQKRQTNGAWAKLCIDADFNGRCFYTVQKGSSGSSGCQNLASGDNDKISSIKVATGAQCIFYKDASCSGGYIYETSKGDQLNLKYWGDGTFNDKISSYSCSNEGAPLGCWMHIQGLC</sequence>
<keyword evidence="1" id="KW-0732">Signal</keyword>
<dbReference type="SUPFAM" id="SSF49695">
    <property type="entry name" value="gamma-Crystallin-like"/>
    <property type="match status" value="1"/>
</dbReference>
<dbReference type="OrthoDB" id="3921233at2759"/>
<accession>A0A3N4HPS7</accession>
<evidence type="ECO:0000313" key="2">
    <source>
        <dbReference type="EMBL" id="RPA71674.1"/>
    </source>
</evidence>
<dbReference type="InterPro" id="IPR011024">
    <property type="entry name" value="G_crystallin-like"/>
</dbReference>
<name>A0A3N4HPS7_ASCIM</name>